<gene>
    <name evidence="1" type="ORF">BU23DRAFT_491399</name>
</gene>
<protein>
    <submittedName>
        <fullName evidence="1">Uncharacterized protein</fullName>
    </submittedName>
</protein>
<sequence length="52" mass="6118">MQIRFNYVQRVYAQLMITAILHPFGTMSKHEFGRFSPRERCCSHASRLMTAV</sequence>
<dbReference type="AlphaFoldDB" id="A0A6A5UUT8"/>
<evidence type="ECO:0000313" key="2">
    <source>
        <dbReference type="Proteomes" id="UP000800036"/>
    </source>
</evidence>
<organism evidence="1 2">
    <name type="scientific">Bimuria novae-zelandiae CBS 107.79</name>
    <dbReference type="NCBI Taxonomy" id="1447943"/>
    <lineage>
        <taxon>Eukaryota</taxon>
        <taxon>Fungi</taxon>
        <taxon>Dikarya</taxon>
        <taxon>Ascomycota</taxon>
        <taxon>Pezizomycotina</taxon>
        <taxon>Dothideomycetes</taxon>
        <taxon>Pleosporomycetidae</taxon>
        <taxon>Pleosporales</taxon>
        <taxon>Massarineae</taxon>
        <taxon>Didymosphaeriaceae</taxon>
        <taxon>Bimuria</taxon>
    </lineage>
</organism>
<dbReference type="Proteomes" id="UP000800036">
    <property type="component" value="Unassembled WGS sequence"/>
</dbReference>
<dbReference type="EMBL" id="ML976776">
    <property type="protein sequence ID" value="KAF1964837.1"/>
    <property type="molecule type" value="Genomic_DNA"/>
</dbReference>
<proteinExistence type="predicted"/>
<evidence type="ECO:0000313" key="1">
    <source>
        <dbReference type="EMBL" id="KAF1964837.1"/>
    </source>
</evidence>
<accession>A0A6A5UUT8</accession>
<name>A0A6A5UUT8_9PLEO</name>
<reference evidence="1" key="1">
    <citation type="journal article" date="2020" name="Stud. Mycol.">
        <title>101 Dothideomycetes genomes: a test case for predicting lifestyles and emergence of pathogens.</title>
        <authorList>
            <person name="Haridas S."/>
            <person name="Albert R."/>
            <person name="Binder M."/>
            <person name="Bloem J."/>
            <person name="Labutti K."/>
            <person name="Salamov A."/>
            <person name="Andreopoulos B."/>
            <person name="Baker S."/>
            <person name="Barry K."/>
            <person name="Bills G."/>
            <person name="Bluhm B."/>
            <person name="Cannon C."/>
            <person name="Castanera R."/>
            <person name="Culley D."/>
            <person name="Daum C."/>
            <person name="Ezra D."/>
            <person name="Gonzalez J."/>
            <person name="Henrissat B."/>
            <person name="Kuo A."/>
            <person name="Liang C."/>
            <person name="Lipzen A."/>
            <person name="Lutzoni F."/>
            <person name="Magnuson J."/>
            <person name="Mondo S."/>
            <person name="Nolan M."/>
            <person name="Ohm R."/>
            <person name="Pangilinan J."/>
            <person name="Park H.-J."/>
            <person name="Ramirez L."/>
            <person name="Alfaro M."/>
            <person name="Sun H."/>
            <person name="Tritt A."/>
            <person name="Yoshinaga Y."/>
            <person name="Zwiers L.-H."/>
            <person name="Turgeon B."/>
            <person name="Goodwin S."/>
            <person name="Spatafora J."/>
            <person name="Crous P."/>
            <person name="Grigoriev I."/>
        </authorList>
    </citation>
    <scope>NUCLEOTIDE SEQUENCE</scope>
    <source>
        <strain evidence="1">CBS 107.79</strain>
    </source>
</reference>
<dbReference type="OrthoDB" id="5595695at2759"/>
<keyword evidence="2" id="KW-1185">Reference proteome</keyword>